<dbReference type="EMBL" id="JBBHJZ010000002">
    <property type="protein sequence ID" value="MEJ5976989.1"/>
    <property type="molecule type" value="Genomic_DNA"/>
</dbReference>
<dbReference type="RefSeq" id="WP_339586945.1">
    <property type="nucleotide sequence ID" value="NZ_JBBHJZ010000002.1"/>
</dbReference>
<sequence>MSRAIEIVLKDSFIKLVGVYLRSFPRAYFKAGGEPADYGKNFAVYKSVIESYRDDVFRAAASGINKYLNFFLIRADASVDEFKIIYFLGRAIERRLSERGLAPMAKAHSYAMVGLLDFRLQTLDIKKPRLTKAMILVADAAAWEEQLGQNGCYLIYKTVATTPECVEKAA</sequence>
<dbReference type="Proteomes" id="UP001361239">
    <property type="component" value="Unassembled WGS sequence"/>
</dbReference>
<proteinExistence type="predicted"/>
<protein>
    <submittedName>
        <fullName evidence="1">Uncharacterized protein</fullName>
    </submittedName>
</protein>
<comment type="caution">
    <text evidence="1">The sequence shown here is derived from an EMBL/GenBank/DDBJ whole genome shotgun (WGS) entry which is preliminary data.</text>
</comment>
<accession>A0ABU8RVF9</accession>
<name>A0ABU8RVF9_9SPHN</name>
<evidence type="ECO:0000313" key="1">
    <source>
        <dbReference type="EMBL" id="MEJ5976989.1"/>
    </source>
</evidence>
<gene>
    <name evidence="1" type="ORF">WG901_10115</name>
</gene>
<organism evidence="1 2">
    <name type="scientific">Novosphingobium anseongense</name>
    <dbReference type="NCBI Taxonomy" id="3133436"/>
    <lineage>
        <taxon>Bacteria</taxon>
        <taxon>Pseudomonadati</taxon>
        <taxon>Pseudomonadota</taxon>
        <taxon>Alphaproteobacteria</taxon>
        <taxon>Sphingomonadales</taxon>
        <taxon>Sphingomonadaceae</taxon>
        <taxon>Novosphingobium</taxon>
    </lineage>
</organism>
<reference evidence="1 2" key="1">
    <citation type="submission" date="2024-03" db="EMBL/GenBank/DDBJ databases">
        <authorList>
            <person name="Jo J.-H."/>
        </authorList>
    </citation>
    <scope>NUCLEOTIDE SEQUENCE [LARGE SCALE GENOMIC DNA]</scope>
    <source>
        <strain evidence="1 2">PS1R-30</strain>
    </source>
</reference>
<evidence type="ECO:0000313" key="2">
    <source>
        <dbReference type="Proteomes" id="UP001361239"/>
    </source>
</evidence>
<keyword evidence="2" id="KW-1185">Reference proteome</keyword>